<dbReference type="Pfam" id="PF02096">
    <property type="entry name" value="60KD_IMP"/>
    <property type="match status" value="1"/>
</dbReference>
<dbReference type="NCBIfam" id="TIGR03592">
    <property type="entry name" value="yidC_oxa1_cterm"/>
    <property type="match status" value="1"/>
</dbReference>
<comment type="caution">
    <text evidence="12">The sequence shown here is derived from an EMBL/GenBank/DDBJ whole genome shotgun (WGS) entry which is preliminary data.</text>
</comment>
<evidence type="ECO:0000259" key="11">
    <source>
        <dbReference type="Pfam" id="PF02096"/>
    </source>
</evidence>
<dbReference type="PANTHER" id="PTHR12428:SF65">
    <property type="entry name" value="CYTOCHROME C OXIDASE ASSEMBLY PROTEIN COX18, MITOCHONDRIAL"/>
    <property type="match status" value="1"/>
</dbReference>
<comment type="subcellular location">
    <subcellularLocation>
        <location evidence="1">Cell membrane</location>
        <topology evidence="1">Multi-pass membrane protein</topology>
    </subcellularLocation>
    <subcellularLocation>
        <location evidence="9">Membrane</location>
        <topology evidence="9">Multi-pass membrane protein</topology>
    </subcellularLocation>
</comment>
<evidence type="ECO:0000256" key="4">
    <source>
        <dbReference type="ARBA" id="ARBA00022692"/>
    </source>
</evidence>
<keyword evidence="4 9" id="KW-0812">Transmembrane</keyword>
<feature type="domain" description="Membrane insertase YidC/Oxa/ALB C-terminal" evidence="11">
    <location>
        <begin position="27"/>
        <end position="243"/>
    </location>
</feature>
<dbReference type="AlphaFoldDB" id="A0A1G2B927"/>
<evidence type="ECO:0000256" key="6">
    <source>
        <dbReference type="ARBA" id="ARBA00022989"/>
    </source>
</evidence>
<dbReference type="GO" id="GO:0032977">
    <property type="term" value="F:membrane insertase activity"/>
    <property type="evidence" value="ECO:0007669"/>
    <property type="project" value="InterPro"/>
</dbReference>
<feature type="transmembrane region" description="Helical" evidence="10">
    <location>
        <begin position="202"/>
        <end position="221"/>
    </location>
</feature>
<dbReference type="PRINTS" id="PR01900">
    <property type="entry name" value="YIDCPROTEIN"/>
</dbReference>
<evidence type="ECO:0000256" key="2">
    <source>
        <dbReference type="ARBA" id="ARBA00022448"/>
    </source>
</evidence>
<evidence type="ECO:0000256" key="8">
    <source>
        <dbReference type="ARBA" id="ARBA00023186"/>
    </source>
</evidence>
<dbReference type="EMBL" id="MHKD01000006">
    <property type="protein sequence ID" value="OGY85099.1"/>
    <property type="molecule type" value="Genomic_DNA"/>
</dbReference>
<evidence type="ECO:0000256" key="7">
    <source>
        <dbReference type="ARBA" id="ARBA00023136"/>
    </source>
</evidence>
<name>A0A1G2B927_9BACT</name>
<organism evidence="12 13">
    <name type="scientific">Candidatus Kerfeldbacteria bacterium RIFCSPHIGHO2_12_FULL_48_17</name>
    <dbReference type="NCBI Taxonomy" id="1798542"/>
    <lineage>
        <taxon>Bacteria</taxon>
        <taxon>Candidatus Kerfeldiibacteriota</taxon>
    </lineage>
</organism>
<feature type="transmembrane region" description="Helical" evidence="10">
    <location>
        <begin position="16"/>
        <end position="44"/>
    </location>
</feature>
<dbReference type="InterPro" id="IPR001708">
    <property type="entry name" value="YidC/ALB3/OXA1/COX18"/>
</dbReference>
<protein>
    <recommendedName>
        <fullName evidence="11">Membrane insertase YidC/Oxa/ALB C-terminal domain-containing protein</fullName>
    </recommendedName>
</protein>
<keyword evidence="5" id="KW-0653">Protein transport</keyword>
<dbReference type="InterPro" id="IPR047196">
    <property type="entry name" value="YidC_ALB_C"/>
</dbReference>
<comment type="similarity">
    <text evidence="9">Belongs to the OXA1/ALB3/YidC family.</text>
</comment>
<dbReference type="InterPro" id="IPR028055">
    <property type="entry name" value="YidC/Oxa/ALB_C"/>
</dbReference>
<dbReference type="PANTHER" id="PTHR12428">
    <property type="entry name" value="OXA1"/>
    <property type="match status" value="1"/>
</dbReference>
<feature type="transmembrane region" description="Helical" evidence="10">
    <location>
        <begin position="163"/>
        <end position="181"/>
    </location>
</feature>
<keyword evidence="8" id="KW-0143">Chaperone</keyword>
<feature type="transmembrane region" description="Helical" evidence="10">
    <location>
        <begin position="90"/>
        <end position="113"/>
    </location>
</feature>
<dbReference type="STRING" id="1798542.A3F54_02420"/>
<evidence type="ECO:0000256" key="5">
    <source>
        <dbReference type="ARBA" id="ARBA00022927"/>
    </source>
</evidence>
<proteinExistence type="inferred from homology"/>
<dbReference type="GO" id="GO:0051205">
    <property type="term" value="P:protein insertion into membrane"/>
    <property type="evidence" value="ECO:0007669"/>
    <property type="project" value="TreeGrafter"/>
</dbReference>
<evidence type="ECO:0000256" key="10">
    <source>
        <dbReference type="SAM" id="Phobius"/>
    </source>
</evidence>
<evidence type="ECO:0000313" key="13">
    <source>
        <dbReference type="Proteomes" id="UP000176952"/>
    </source>
</evidence>
<dbReference type="CDD" id="cd20070">
    <property type="entry name" value="5TM_YidC_Alb3"/>
    <property type="match status" value="1"/>
</dbReference>
<dbReference type="Proteomes" id="UP000176952">
    <property type="component" value="Unassembled WGS sequence"/>
</dbReference>
<sequence length="260" mass="29740">MIEIFNTVLYEPLFNALIWLFQVTSDFGIAILLLTLAIKLLLFWPSMSSIKAQKQLQETQPKLDALRKKYANNKEELGKEMIKFYKENKVNPLSSCLPLLIQLPILIALYQVFFNGLHTDPATGFLVAEQLQHLYGPLRDMYSHTAIETHFLGLFDLAKTGNYVIAILAALFQFLSSRLSLRRQVAPVKTPGAADENMTAAINKQMMYFLPIITVIFGVRFPAGVTFYWLISTVFTLAQQMYVFRRFKKDDSKAIIDIKE</sequence>
<evidence type="ECO:0000313" key="12">
    <source>
        <dbReference type="EMBL" id="OGY85099.1"/>
    </source>
</evidence>
<reference evidence="12 13" key="1">
    <citation type="journal article" date="2016" name="Nat. Commun.">
        <title>Thousands of microbial genomes shed light on interconnected biogeochemical processes in an aquifer system.</title>
        <authorList>
            <person name="Anantharaman K."/>
            <person name="Brown C.T."/>
            <person name="Hug L.A."/>
            <person name="Sharon I."/>
            <person name="Castelle C.J."/>
            <person name="Probst A.J."/>
            <person name="Thomas B.C."/>
            <person name="Singh A."/>
            <person name="Wilkins M.J."/>
            <person name="Karaoz U."/>
            <person name="Brodie E.L."/>
            <person name="Williams K.H."/>
            <person name="Hubbard S.S."/>
            <person name="Banfield J.F."/>
        </authorList>
    </citation>
    <scope>NUCLEOTIDE SEQUENCE [LARGE SCALE GENOMIC DNA]</scope>
</reference>
<keyword evidence="7 10" id="KW-0472">Membrane</keyword>
<accession>A0A1G2B927</accession>
<evidence type="ECO:0000256" key="3">
    <source>
        <dbReference type="ARBA" id="ARBA00022475"/>
    </source>
</evidence>
<gene>
    <name evidence="12" type="ORF">A3F54_02420</name>
</gene>
<keyword evidence="2" id="KW-0813">Transport</keyword>
<evidence type="ECO:0000256" key="1">
    <source>
        <dbReference type="ARBA" id="ARBA00004651"/>
    </source>
</evidence>
<keyword evidence="3" id="KW-1003">Cell membrane</keyword>
<dbReference type="GO" id="GO:0005886">
    <property type="term" value="C:plasma membrane"/>
    <property type="evidence" value="ECO:0007669"/>
    <property type="project" value="UniProtKB-SubCell"/>
</dbReference>
<evidence type="ECO:0000256" key="9">
    <source>
        <dbReference type="RuleBase" id="RU003945"/>
    </source>
</evidence>
<keyword evidence="6 10" id="KW-1133">Transmembrane helix</keyword>
<dbReference type="GO" id="GO:0015031">
    <property type="term" value="P:protein transport"/>
    <property type="evidence" value="ECO:0007669"/>
    <property type="project" value="UniProtKB-KW"/>
</dbReference>